<dbReference type="Pfam" id="PF00534">
    <property type="entry name" value="Glycos_transf_1"/>
    <property type="match status" value="1"/>
</dbReference>
<feature type="transmembrane region" description="Helical" evidence="1">
    <location>
        <begin position="85"/>
        <end position="104"/>
    </location>
</feature>
<dbReference type="SUPFAM" id="SSF53756">
    <property type="entry name" value="UDP-Glycosyltransferase/glycogen phosphorylase"/>
    <property type="match status" value="1"/>
</dbReference>
<feature type="domain" description="Glycosyl transferase family 1" evidence="2">
    <location>
        <begin position="167"/>
        <end position="323"/>
    </location>
</feature>
<keyword evidence="1" id="KW-0812">Transmembrane</keyword>
<dbReference type="EMBL" id="PCXQ01000004">
    <property type="protein sequence ID" value="PJE51067.1"/>
    <property type="molecule type" value="Genomic_DNA"/>
</dbReference>
<dbReference type="CDD" id="cd03801">
    <property type="entry name" value="GT4_PimA-like"/>
    <property type="match status" value="1"/>
</dbReference>
<dbReference type="AlphaFoldDB" id="A0A2J0Q7J9"/>
<organism evidence="3 4">
    <name type="scientific">Candidatus Yanofskybacteria bacterium CG10_big_fil_rev_8_21_14_0_10_36_16</name>
    <dbReference type="NCBI Taxonomy" id="1975096"/>
    <lineage>
        <taxon>Bacteria</taxon>
        <taxon>Candidatus Yanofskyibacteriota</taxon>
    </lineage>
</organism>
<gene>
    <name evidence="3" type="ORF">COV29_02220</name>
</gene>
<dbReference type="PANTHER" id="PTHR12526:SF630">
    <property type="entry name" value="GLYCOSYLTRANSFERASE"/>
    <property type="match status" value="1"/>
</dbReference>
<dbReference type="Proteomes" id="UP000228496">
    <property type="component" value="Unassembled WGS sequence"/>
</dbReference>
<evidence type="ECO:0000256" key="1">
    <source>
        <dbReference type="SAM" id="Phobius"/>
    </source>
</evidence>
<keyword evidence="1" id="KW-0472">Membrane</keyword>
<reference evidence="3 4" key="1">
    <citation type="submission" date="2017-09" db="EMBL/GenBank/DDBJ databases">
        <title>Depth-based differentiation of microbial function through sediment-hosted aquifers and enrichment of novel symbionts in the deep terrestrial subsurface.</title>
        <authorList>
            <person name="Probst A.J."/>
            <person name="Ladd B."/>
            <person name="Jarett J.K."/>
            <person name="Geller-Mcgrath D.E."/>
            <person name="Sieber C.M."/>
            <person name="Emerson J.B."/>
            <person name="Anantharaman K."/>
            <person name="Thomas B.C."/>
            <person name="Malmstrom R."/>
            <person name="Stieglmeier M."/>
            <person name="Klingl A."/>
            <person name="Woyke T."/>
            <person name="Ryan C.M."/>
            <person name="Banfield J.F."/>
        </authorList>
    </citation>
    <scope>NUCLEOTIDE SEQUENCE [LARGE SCALE GENOMIC DNA]</scope>
    <source>
        <strain evidence="3">CG10_big_fil_rev_8_21_14_0_10_36_16</strain>
    </source>
</reference>
<evidence type="ECO:0000313" key="3">
    <source>
        <dbReference type="EMBL" id="PJE51067.1"/>
    </source>
</evidence>
<keyword evidence="1" id="KW-1133">Transmembrane helix</keyword>
<dbReference type="InterPro" id="IPR001296">
    <property type="entry name" value="Glyco_trans_1"/>
</dbReference>
<dbReference type="Gene3D" id="3.40.50.2000">
    <property type="entry name" value="Glycogen Phosphorylase B"/>
    <property type="match status" value="1"/>
</dbReference>
<dbReference type="GO" id="GO:0016757">
    <property type="term" value="F:glycosyltransferase activity"/>
    <property type="evidence" value="ECO:0007669"/>
    <property type="project" value="InterPro"/>
</dbReference>
<sequence>MRGLLIITKSIDDDDQLLGFFISWIKEFAKKYEKINILCLEKGNFNLPDNVKVYSLGKDRGLPKILWLLNLYKMSWECRKEYQSVFVHMSAIYVVVGAWLWSFLGKDVYLWYAHKTITWKHRVAEKFVDGIFASTPQGFRLKTPKLNIVGQGIDTSLFVPNPNFKTQNSKLKILSVGRISRIKNYNNLVEAMKIIRDKGIDFELDIIGAPVYEEEKEYERELKEKVEDFGLESSVKFIGKIANKDLPEYYSSHRIYINLSQTGSLDKTILEAMASGCIVLSSNDSAREFLPEELILREDNPDYLAKKIMEVKDRDYGNELRQYVTDNHSVDKLIDKITKIIK</sequence>
<dbReference type="PANTHER" id="PTHR12526">
    <property type="entry name" value="GLYCOSYLTRANSFERASE"/>
    <property type="match status" value="1"/>
</dbReference>
<accession>A0A2J0Q7J9</accession>
<protein>
    <recommendedName>
        <fullName evidence="2">Glycosyl transferase family 1 domain-containing protein</fullName>
    </recommendedName>
</protein>
<proteinExistence type="predicted"/>
<evidence type="ECO:0000259" key="2">
    <source>
        <dbReference type="Pfam" id="PF00534"/>
    </source>
</evidence>
<comment type="caution">
    <text evidence="3">The sequence shown here is derived from an EMBL/GenBank/DDBJ whole genome shotgun (WGS) entry which is preliminary data.</text>
</comment>
<evidence type="ECO:0000313" key="4">
    <source>
        <dbReference type="Proteomes" id="UP000228496"/>
    </source>
</evidence>
<name>A0A2J0Q7J9_9BACT</name>